<evidence type="ECO:0000256" key="2">
    <source>
        <dbReference type="ARBA" id="ARBA00022448"/>
    </source>
</evidence>
<accession>A0ABW1PL16</accession>
<keyword evidence="3" id="KW-0050">Antiport</keyword>
<evidence type="ECO:0000256" key="8">
    <source>
        <dbReference type="ARBA" id="ARBA00023136"/>
    </source>
</evidence>
<evidence type="ECO:0000313" key="12">
    <source>
        <dbReference type="Proteomes" id="UP001596287"/>
    </source>
</evidence>
<dbReference type="InterPro" id="IPR038770">
    <property type="entry name" value="Na+/solute_symporter_sf"/>
</dbReference>
<feature type="transmembrane region" description="Helical" evidence="9">
    <location>
        <begin position="201"/>
        <end position="225"/>
    </location>
</feature>
<evidence type="ECO:0000256" key="9">
    <source>
        <dbReference type="SAM" id="Phobius"/>
    </source>
</evidence>
<dbReference type="EMBL" id="JBHSQB010000004">
    <property type="protein sequence ID" value="MFC6095748.1"/>
    <property type="molecule type" value="Genomic_DNA"/>
</dbReference>
<keyword evidence="5 9" id="KW-0812">Transmembrane</keyword>
<organism evidence="11 12">
    <name type="scientific">Flavobacterium qiangtangense</name>
    <dbReference type="NCBI Taxonomy" id="1442595"/>
    <lineage>
        <taxon>Bacteria</taxon>
        <taxon>Pseudomonadati</taxon>
        <taxon>Bacteroidota</taxon>
        <taxon>Flavobacteriia</taxon>
        <taxon>Flavobacteriales</taxon>
        <taxon>Flavobacteriaceae</taxon>
        <taxon>Flavobacterium</taxon>
    </lineage>
</organism>
<gene>
    <name evidence="11" type="ORF">ACFPVY_03740</name>
</gene>
<keyword evidence="8 9" id="KW-0472">Membrane</keyword>
<feature type="transmembrane region" description="Helical" evidence="9">
    <location>
        <begin position="73"/>
        <end position="90"/>
    </location>
</feature>
<comment type="caution">
    <text evidence="11">The sequence shown here is derived from an EMBL/GenBank/DDBJ whole genome shotgun (WGS) entry which is preliminary data.</text>
</comment>
<keyword evidence="7" id="KW-0406">Ion transport</keyword>
<dbReference type="InterPro" id="IPR006153">
    <property type="entry name" value="Cation/H_exchanger_TM"/>
</dbReference>
<feature type="transmembrane region" description="Helical" evidence="9">
    <location>
        <begin position="356"/>
        <end position="379"/>
    </location>
</feature>
<reference evidence="12" key="1">
    <citation type="journal article" date="2019" name="Int. J. Syst. Evol. Microbiol.">
        <title>The Global Catalogue of Microorganisms (GCM) 10K type strain sequencing project: providing services to taxonomists for standard genome sequencing and annotation.</title>
        <authorList>
            <consortium name="The Broad Institute Genomics Platform"/>
            <consortium name="The Broad Institute Genome Sequencing Center for Infectious Disease"/>
            <person name="Wu L."/>
            <person name="Ma J."/>
        </authorList>
    </citation>
    <scope>NUCLEOTIDE SEQUENCE [LARGE SCALE GENOMIC DNA]</scope>
    <source>
        <strain evidence="12">CCUG 49679</strain>
    </source>
</reference>
<dbReference type="Pfam" id="PF00999">
    <property type="entry name" value="Na_H_Exchanger"/>
    <property type="match status" value="1"/>
</dbReference>
<dbReference type="PANTHER" id="PTHR32507:SF8">
    <property type="entry name" value="CNH1P"/>
    <property type="match status" value="1"/>
</dbReference>
<keyword evidence="6 9" id="KW-1133">Transmembrane helix</keyword>
<feature type="domain" description="Cation/H+ exchanger transmembrane" evidence="10">
    <location>
        <begin position="23"/>
        <end position="407"/>
    </location>
</feature>
<protein>
    <submittedName>
        <fullName evidence="11">Cation:proton antiporter</fullName>
    </submittedName>
</protein>
<feature type="transmembrane region" description="Helical" evidence="9">
    <location>
        <begin position="385"/>
        <end position="407"/>
    </location>
</feature>
<dbReference type="Gene3D" id="1.20.1530.20">
    <property type="match status" value="1"/>
</dbReference>
<feature type="transmembrane region" description="Helical" evidence="9">
    <location>
        <begin position="102"/>
        <end position="124"/>
    </location>
</feature>
<feature type="transmembrane region" description="Helical" evidence="9">
    <location>
        <begin position="42"/>
        <end position="61"/>
    </location>
</feature>
<dbReference type="PANTHER" id="PTHR32507">
    <property type="entry name" value="NA(+)/H(+) ANTIPORTER 1"/>
    <property type="match status" value="1"/>
</dbReference>
<feature type="transmembrane region" description="Helical" evidence="9">
    <location>
        <begin position="251"/>
        <end position="275"/>
    </location>
</feature>
<evidence type="ECO:0000313" key="11">
    <source>
        <dbReference type="EMBL" id="MFC6095748.1"/>
    </source>
</evidence>
<proteinExistence type="predicted"/>
<keyword evidence="2" id="KW-0813">Transport</keyword>
<evidence type="ECO:0000256" key="7">
    <source>
        <dbReference type="ARBA" id="ARBA00023065"/>
    </source>
</evidence>
<evidence type="ECO:0000256" key="5">
    <source>
        <dbReference type="ARBA" id="ARBA00022692"/>
    </source>
</evidence>
<evidence type="ECO:0000256" key="1">
    <source>
        <dbReference type="ARBA" id="ARBA00004651"/>
    </source>
</evidence>
<keyword evidence="12" id="KW-1185">Reference proteome</keyword>
<comment type="subcellular location">
    <subcellularLocation>
        <location evidence="1">Cell membrane</location>
        <topology evidence="1">Multi-pass membrane protein</topology>
    </subcellularLocation>
</comment>
<dbReference type="RefSeq" id="WP_379790412.1">
    <property type="nucleotide sequence ID" value="NZ_JBHSQB010000004.1"/>
</dbReference>
<name>A0ABW1PL16_9FLAO</name>
<feature type="transmembrane region" description="Helical" evidence="9">
    <location>
        <begin position="12"/>
        <end position="33"/>
    </location>
</feature>
<sequence>MTYSDLFDFSTYNIHLLLIGIVVLLAATIPNLLKNKNISEPIIYIAIGVLIFLLGNNYSSIAPLNNVKVIEQITEFVVIIALTNAGLKIKNPFSWKTWKYSFWLLAIAMPLTIVASAFVSSWILGFAPATAILFGSLISPTDPVLAADLQTTKPSQNDISKTRLALTSEAGINDGLAFPFTYFAIFLATRGDHYSEWIGEWFLVDFLLKTIIGVVVGLTLGWILYKIIFPFTSKNQQSNITRGILSLSLTLIPYAVTQMLGGYGFIAVFLAASAFSHREKDVQHMDNLHDFTEEIERIFVALLFVILGIYLGANFPELLNYKLISVALILILVIRPIAGYLSLLGKKISRFEKFVLSFYGIRGVGSIYYLMFALATVNFAESEQLIQLTAITIILSVLVHGISAATIQRKLDKYDVD</sequence>
<dbReference type="Proteomes" id="UP001596287">
    <property type="component" value="Unassembled WGS sequence"/>
</dbReference>
<evidence type="ECO:0000256" key="6">
    <source>
        <dbReference type="ARBA" id="ARBA00022989"/>
    </source>
</evidence>
<keyword evidence="4" id="KW-1003">Cell membrane</keyword>
<feature type="transmembrane region" description="Helical" evidence="9">
    <location>
        <begin position="170"/>
        <end position="189"/>
    </location>
</feature>
<evidence type="ECO:0000256" key="4">
    <source>
        <dbReference type="ARBA" id="ARBA00022475"/>
    </source>
</evidence>
<feature type="transmembrane region" description="Helical" evidence="9">
    <location>
        <begin position="295"/>
        <end position="313"/>
    </location>
</feature>
<feature type="transmembrane region" description="Helical" evidence="9">
    <location>
        <begin position="319"/>
        <end position="344"/>
    </location>
</feature>
<evidence type="ECO:0000259" key="10">
    <source>
        <dbReference type="Pfam" id="PF00999"/>
    </source>
</evidence>
<evidence type="ECO:0000256" key="3">
    <source>
        <dbReference type="ARBA" id="ARBA00022449"/>
    </source>
</evidence>